<feature type="compositionally biased region" description="Polar residues" evidence="1">
    <location>
        <begin position="481"/>
        <end position="493"/>
    </location>
</feature>
<name>A0A830CW34_9LAMI</name>
<dbReference type="GO" id="GO:0008017">
    <property type="term" value="F:microtubule binding"/>
    <property type="evidence" value="ECO:0007669"/>
    <property type="project" value="InterPro"/>
</dbReference>
<dbReference type="InterPro" id="IPR045882">
    <property type="entry name" value="GPT1/2"/>
</dbReference>
<keyword evidence="3" id="KW-1185">Reference proteome</keyword>
<gene>
    <name evidence="2" type="ORF">PHJA_002485500</name>
</gene>
<dbReference type="EMBL" id="BMAC01000827">
    <property type="protein sequence ID" value="GFQ03417.1"/>
    <property type="molecule type" value="Genomic_DNA"/>
</dbReference>
<feature type="compositionally biased region" description="Basic and acidic residues" evidence="1">
    <location>
        <begin position="270"/>
        <end position="279"/>
    </location>
</feature>
<proteinExistence type="predicted"/>
<protein>
    <submittedName>
        <fullName evidence="2">Uncharacterized protein</fullName>
    </submittedName>
</protein>
<sequence length="493" mass="54699">MKSEEKKLSFGFSFADENIKLIDILTENDDFLVDSPFCGSFEDPFSDRNIGFRVSGFRNSPELGIFQQKDQNQFSDLVQLPKPSFHRKSLAWDSGFFDSPGVLDPVELSCINRGVKTTEAHSQDVCKPILELKSRPNDDGGFCADWFEIEPSLYKPKSTKTFHVTSKALKKKSTNLLETRLNLSQTCTGKSINKMESTVRKRQGPISSPKLPKALGRNNATISGISKVNSSTITDSGQVLFTKKKSGSQSWSSLNDNTGSSAPTPSLLKRKPESRESRLRGSLSASTIRDKNISPSDRWSSEALSSSVRVNKQRYHGSKIHPDVMKSFGGPFVGNDENEASHLQSPLNTPRQNSRIRSVGSLSANSFRPSGLRLPSPQIGFFDEFAYSNSENILSPNKARRYSWARKKLKSACSEVAKNIKRPKTGHTNLSLVTDQESQMKKNLSCSDVDQLGNLSRCFAAIDLKREKLTQPRKRAPLADKTSSYNSCGTFAN</sequence>
<dbReference type="Proteomes" id="UP000653305">
    <property type="component" value="Unassembled WGS sequence"/>
</dbReference>
<reference evidence="2" key="1">
    <citation type="submission" date="2020-07" db="EMBL/GenBank/DDBJ databases">
        <title>Ethylene signaling mediates host invasion by parasitic plants.</title>
        <authorList>
            <person name="Yoshida S."/>
        </authorList>
    </citation>
    <scope>NUCLEOTIDE SEQUENCE</scope>
    <source>
        <strain evidence="2">Okayama</strain>
    </source>
</reference>
<feature type="region of interest" description="Disordered" evidence="1">
    <location>
        <begin position="336"/>
        <end position="362"/>
    </location>
</feature>
<dbReference type="AlphaFoldDB" id="A0A830CW34"/>
<feature type="region of interest" description="Disordered" evidence="1">
    <location>
        <begin position="244"/>
        <end position="310"/>
    </location>
</feature>
<feature type="compositionally biased region" description="Polar residues" evidence="1">
    <location>
        <begin position="341"/>
        <end position="362"/>
    </location>
</feature>
<comment type="caution">
    <text evidence="2">The sequence shown here is derived from an EMBL/GenBank/DDBJ whole genome shotgun (WGS) entry which is preliminary data.</text>
</comment>
<dbReference type="PANTHER" id="PTHR33737">
    <property type="entry name" value="OS05G0121800 PROTEIN"/>
    <property type="match status" value="1"/>
</dbReference>
<feature type="compositionally biased region" description="Polar residues" evidence="1">
    <location>
        <begin position="247"/>
        <end position="264"/>
    </location>
</feature>
<dbReference type="OrthoDB" id="914017at2759"/>
<evidence type="ECO:0000313" key="3">
    <source>
        <dbReference type="Proteomes" id="UP000653305"/>
    </source>
</evidence>
<accession>A0A830CW34</accession>
<feature type="compositionally biased region" description="Polar residues" evidence="1">
    <location>
        <begin position="293"/>
        <end position="310"/>
    </location>
</feature>
<evidence type="ECO:0000313" key="2">
    <source>
        <dbReference type="EMBL" id="GFQ03417.1"/>
    </source>
</evidence>
<feature type="region of interest" description="Disordered" evidence="1">
    <location>
        <begin position="192"/>
        <end position="218"/>
    </location>
</feature>
<feature type="region of interest" description="Disordered" evidence="1">
    <location>
        <begin position="472"/>
        <end position="493"/>
    </location>
</feature>
<dbReference type="PANTHER" id="PTHR33737:SF2">
    <property type="entry name" value="OS12G0102700 PROTEIN"/>
    <property type="match status" value="1"/>
</dbReference>
<evidence type="ECO:0000256" key="1">
    <source>
        <dbReference type="SAM" id="MobiDB-lite"/>
    </source>
</evidence>
<organism evidence="2 3">
    <name type="scientific">Phtheirospermum japonicum</name>
    <dbReference type="NCBI Taxonomy" id="374723"/>
    <lineage>
        <taxon>Eukaryota</taxon>
        <taxon>Viridiplantae</taxon>
        <taxon>Streptophyta</taxon>
        <taxon>Embryophyta</taxon>
        <taxon>Tracheophyta</taxon>
        <taxon>Spermatophyta</taxon>
        <taxon>Magnoliopsida</taxon>
        <taxon>eudicotyledons</taxon>
        <taxon>Gunneridae</taxon>
        <taxon>Pentapetalae</taxon>
        <taxon>asterids</taxon>
        <taxon>lamiids</taxon>
        <taxon>Lamiales</taxon>
        <taxon>Orobanchaceae</taxon>
        <taxon>Orobanchaceae incertae sedis</taxon>
        <taxon>Phtheirospermum</taxon>
    </lineage>
</organism>